<dbReference type="AlphaFoldDB" id="A0AAV5VAE8"/>
<organism evidence="1 2">
    <name type="scientific">Pristionchus fissidentatus</name>
    <dbReference type="NCBI Taxonomy" id="1538716"/>
    <lineage>
        <taxon>Eukaryota</taxon>
        <taxon>Metazoa</taxon>
        <taxon>Ecdysozoa</taxon>
        <taxon>Nematoda</taxon>
        <taxon>Chromadorea</taxon>
        <taxon>Rhabditida</taxon>
        <taxon>Rhabditina</taxon>
        <taxon>Diplogasteromorpha</taxon>
        <taxon>Diplogasteroidea</taxon>
        <taxon>Neodiplogasteridae</taxon>
        <taxon>Pristionchus</taxon>
    </lineage>
</organism>
<evidence type="ECO:0008006" key="3">
    <source>
        <dbReference type="Google" id="ProtNLM"/>
    </source>
</evidence>
<name>A0AAV5VAE8_9BILA</name>
<dbReference type="Proteomes" id="UP001432322">
    <property type="component" value="Unassembled WGS sequence"/>
</dbReference>
<proteinExistence type="predicted"/>
<accession>A0AAV5VAE8</accession>
<evidence type="ECO:0000313" key="1">
    <source>
        <dbReference type="EMBL" id="GMT15752.1"/>
    </source>
</evidence>
<dbReference type="SUPFAM" id="SSF57850">
    <property type="entry name" value="RING/U-box"/>
    <property type="match status" value="1"/>
</dbReference>
<gene>
    <name evidence="1" type="ORF">PFISCL1PPCAC_7049</name>
</gene>
<reference evidence="1" key="1">
    <citation type="submission" date="2023-10" db="EMBL/GenBank/DDBJ databases">
        <title>Genome assembly of Pristionchus species.</title>
        <authorList>
            <person name="Yoshida K."/>
            <person name="Sommer R.J."/>
        </authorList>
    </citation>
    <scope>NUCLEOTIDE SEQUENCE</scope>
    <source>
        <strain evidence="1">RS5133</strain>
    </source>
</reference>
<dbReference type="InterPro" id="IPR013083">
    <property type="entry name" value="Znf_RING/FYVE/PHD"/>
</dbReference>
<evidence type="ECO:0000313" key="2">
    <source>
        <dbReference type="Proteomes" id="UP001432322"/>
    </source>
</evidence>
<keyword evidence="2" id="KW-1185">Reference proteome</keyword>
<dbReference type="Gene3D" id="3.30.40.10">
    <property type="entry name" value="Zinc/RING finger domain, C3HC4 (zinc finger)"/>
    <property type="match status" value="1"/>
</dbReference>
<dbReference type="EMBL" id="BTSY01000002">
    <property type="protein sequence ID" value="GMT15752.1"/>
    <property type="molecule type" value="Genomic_DNA"/>
</dbReference>
<comment type="caution">
    <text evidence="1">The sequence shown here is derived from an EMBL/GenBank/DDBJ whole genome shotgun (WGS) entry which is preliminary data.</text>
</comment>
<protein>
    <recommendedName>
        <fullName evidence="3">RING-type domain-containing protein</fullName>
    </recommendedName>
</protein>
<sequence>MFVCKGEKCTEPKVLESDNIYDIHSDREMARVPTQPYGSHLSGKLARLCFLCSKKSEKHEKHEIVPISEVLQATLNRAADKDRPTTHENRKPWHISTLPPVAMHNLLEKYLTCKKCKIVYCKAMRQYPVMLDCSHIVCSECEKKLLNGKKKAECFLPDCKKEHTWKKIPRKIDDLQFATERRFGLQDYRPMQTMLLAISGRVSTVSLLRRRTDMSIRILFVVRPRSSHTRNGYSSQRPHGCP</sequence>